<dbReference type="Gene3D" id="3.30.70.120">
    <property type="match status" value="1"/>
</dbReference>
<protein>
    <recommendedName>
        <fullName evidence="4">Divalent-cation tolerance protein CutA</fullName>
    </recommendedName>
</protein>
<sequence>MKPNLLFLTCANQEEADKIAQALLEKKLVVCVKKSPVNSDFLWQGKIDHASEILLVMDSSEELFDQAEQEVKRLHSYDTPNLVSVLVSRSSTGITEWMKQELKR</sequence>
<gene>
    <name evidence="2" type="ORF">AUJ59_01520</name>
</gene>
<dbReference type="InterPro" id="IPR004323">
    <property type="entry name" value="Ion_tolerance_CutA"/>
</dbReference>
<evidence type="ECO:0000256" key="1">
    <source>
        <dbReference type="ARBA" id="ARBA00010169"/>
    </source>
</evidence>
<dbReference type="SUPFAM" id="SSF54913">
    <property type="entry name" value="GlnB-like"/>
    <property type="match status" value="1"/>
</dbReference>
<dbReference type="Proteomes" id="UP000183144">
    <property type="component" value="Unassembled WGS sequence"/>
</dbReference>
<proteinExistence type="inferred from homology"/>
<dbReference type="EMBL" id="MNUI01000029">
    <property type="protein sequence ID" value="OIN89449.1"/>
    <property type="molecule type" value="Genomic_DNA"/>
</dbReference>
<dbReference type="GO" id="GO:0010038">
    <property type="term" value="P:response to metal ion"/>
    <property type="evidence" value="ECO:0007669"/>
    <property type="project" value="InterPro"/>
</dbReference>
<dbReference type="InterPro" id="IPR011322">
    <property type="entry name" value="N-reg_PII-like_a/b"/>
</dbReference>
<reference evidence="2 3" key="1">
    <citation type="journal article" date="2016" name="Environ. Microbiol.">
        <title>Genomic resolution of a cold subsurface aquifer community provides metabolic insights for novel microbes adapted to high CO concentrations.</title>
        <authorList>
            <person name="Probst A.J."/>
            <person name="Castelle C.J."/>
            <person name="Singh A."/>
            <person name="Brown C.T."/>
            <person name="Anantharaman K."/>
            <person name="Sharon I."/>
            <person name="Hug L.A."/>
            <person name="Burstein D."/>
            <person name="Emerson J.B."/>
            <person name="Thomas B.C."/>
            <person name="Banfield J.F."/>
        </authorList>
    </citation>
    <scope>NUCLEOTIDE SEQUENCE [LARGE SCALE GENOMIC DNA]</scope>
    <source>
        <strain evidence="2">CG1_02_47_37</strain>
    </source>
</reference>
<name>A0A1J4RPW0_9BACT</name>
<evidence type="ECO:0000313" key="3">
    <source>
        <dbReference type="Proteomes" id="UP000183144"/>
    </source>
</evidence>
<evidence type="ECO:0000313" key="2">
    <source>
        <dbReference type="EMBL" id="OIN89449.1"/>
    </source>
</evidence>
<evidence type="ECO:0008006" key="4">
    <source>
        <dbReference type="Google" id="ProtNLM"/>
    </source>
</evidence>
<dbReference type="GO" id="GO:0005507">
    <property type="term" value="F:copper ion binding"/>
    <property type="evidence" value="ECO:0007669"/>
    <property type="project" value="TreeGrafter"/>
</dbReference>
<accession>A0A1J4RPW0</accession>
<dbReference type="Pfam" id="PF03091">
    <property type="entry name" value="CutA1"/>
    <property type="match status" value="1"/>
</dbReference>
<comment type="similarity">
    <text evidence="1">Belongs to the CutA family.</text>
</comment>
<dbReference type="PANTHER" id="PTHR23419:SF8">
    <property type="entry name" value="FI09726P"/>
    <property type="match status" value="1"/>
</dbReference>
<comment type="caution">
    <text evidence="2">The sequence shown here is derived from an EMBL/GenBank/DDBJ whole genome shotgun (WGS) entry which is preliminary data.</text>
</comment>
<dbReference type="STRING" id="1805034.AUJ59_01520"/>
<dbReference type="InterPro" id="IPR015867">
    <property type="entry name" value="N-reg_PII/ATP_PRibTrfase_C"/>
</dbReference>
<organism evidence="2 3">
    <name type="scientific">Candidatus Beckwithbacteria bacterium CG1_02_47_37</name>
    <dbReference type="NCBI Taxonomy" id="1805034"/>
    <lineage>
        <taxon>Bacteria</taxon>
        <taxon>Candidatus Beckwithiibacteriota</taxon>
    </lineage>
</organism>
<dbReference type="AlphaFoldDB" id="A0A1J4RPW0"/>
<dbReference type="PANTHER" id="PTHR23419">
    <property type="entry name" value="DIVALENT CATION TOLERANCE CUTA-RELATED"/>
    <property type="match status" value="1"/>
</dbReference>